<proteinExistence type="predicted"/>
<evidence type="ECO:0000313" key="2">
    <source>
        <dbReference type="Proteomes" id="UP000237378"/>
    </source>
</evidence>
<gene>
    <name evidence="1" type="ORF">BGP82_05880</name>
</gene>
<comment type="caution">
    <text evidence="1">The sequence shown here is derived from an EMBL/GenBank/DDBJ whole genome shotgun (WGS) entry which is preliminary data.</text>
</comment>
<accession>A0A2S3XED4</accession>
<organism evidence="1 2">
    <name type="scientific">Pseudomonas putida</name>
    <name type="common">Arthrobacter siderocapsulatus</name>
    <dbReference type="NCBI Taxonomy" id="303"/>
    <lineage>
        <taxon>Bacteria</taxon>
        <taxon>Pseudomonadati</taxon>
        <taxon>Pseudomonadota</taxon>
        <taxon>Gammaproteobacteria</taxon>
        <taxon>Pseudomonadales</taxon>
        <taxon>Pseudomonadaceae</taxon>
        <taxon>Pseudomonas</taxon>
    </lineage>
</organism>
<reference evidence="1 2" key="1">
    <citation type="submission" date="2016-08" db="EMBL/GenBank/DDBJ databases">
        <authorList>
            <person name="Seilhamer J.J."/>
        </authorList>
    </citation>
    <scope>NUCLEOTIDE SEQUENCE [LARGE SCALE GENOMIC DNA]</scope>
    <source>
        <strain evidence="1 2">KH-18-2</strain>
    </source>
</reference>
<protein>
    <submittedName>
        <fullName evidence="1">Uncharacterized protein</fullName>
    </submittedName>
</protein>
<dbReference type="EMBL" id="MING01000019">
    <property type="protein sequence ID" value="POG13958.1"/>
    <property type="molecule type" value="Genomic_DNA"/>
</dbReference>
<evidence type="ECO:0000313" key="1">
    <source>
        <dbReference type="EMBL" id="POG13958.1"/>
    </source>
</evidence>
<dbReference type="Proteomes" id="UP000237378">
    <property type="component" value="Unassembled WGS sequence"/>
</dbReference>
<sequence>MPRRLQQAEMNGTVVVTIKILVPQRIFQLEVHCKMKANGPFAGIEDLPANLIQRQVGETTNCLARVSLLRHDPTLRIMTHP</sequence>
<reference evidence="1 2" key="2">
    <citation type="submission" date="2018-03" db="EMBL/GenBank/DDBJ databases">
        <title>Draft genome of Pseudomonas putida strain KH-18-2.</title>
        <authorList>
            <person name="Yoshizawa S."/>
            <person name="Khan N.H."/>
            <person name="Nishimura M."/>
            <person name="Chiura H.X."/>
            <person name="Ogura Y."/>
            <person name="Hayashi T."/>
            <person name="Kogure K."/>
        </authorList>
    </citation>
    <scope>NUCLEOTIDE SEQUENCE [LARGE SCALE GENOMIC DNA]</scope>
    <source>
        <strain evidence="1 2">KH-18-2</strain>
    </source>
</reference>
<dbReference type="AlphaFoldDB" id="A0A2S3XED4"/>
<name>A0A2S3XED4_PSEPU</name>